<evidence type="ECO:0000256" key="2">
    <source>
        <dbReference type="SAM" id="MobiDB-lite"/>
    </source>
</evidence>
<sequence length="537" mass="60084">MKAAAEQALATCVKEFDQHMDQITSQLVQSMANSQEWRRRHEASERQLQQLRQENQGLRQENQQLRQDTQQLKQENQRLVSNNQGLAQHVDGLKTTENVRTVELHKSQAEVVRLNRVIKEMETAHRSVQISLDLRSRDLAEARAQGQQAFDEAKVKAEKQVEAEHNKLKDQLRKNTQKMTELENEKQAAIAQVRSELAEATKQESQAKAETSRTKAESIRLRAENQKLVATTTEQEERIKALETEGLSKAAPPSTPQRKSSGEASAETPSSSKHLKRELESERMKNVHARQALSTMDTFFRAIGDDLGLELSAGQPDDTFDQRGEAQRKSVRAIVKHLKDGTPPLSVEQALSDQAAKHRQELAELKAAHSKALADALEQASRAQATPARPRPSTPLGGTRVAALSGAQDADPEDQESRGSKRAASPADVTEGSRQRRRFQSVAGNTPTPTRPRATREEQRGWIGKHLHNFIRRGGVDGAVFCKACKLDDRKANPNALLEEYIIGNDMSNEDAVAHVVDKHLETTYKLRDRRIKEGKE</sequence>
<gene>
    <name evidence="3" type="ORF">Q8F55_002042</name>
</gene>
<feature type="region of interest" description="Disordered" evidence="2">
    <location>
        <begin position="242"/>
        <end position="286"/>
    </location>
</feature>
<feature type="region of interest" description="Disordered" evidence="2">
    <location>
        <begin position="200"/>
        <end position="219"/>
    </location>
</feature>
<protein>
    <submittedName>
        <fullName evidence="3">Uncharacterized protein</fullName>
    </submittedName>
</protein>
<dbReference type="EMBL" id="JBBXJM010000002">
    <property type="protein sequence ID" value="KAL1411092.1"/>
    <property type="molecule type" value="Genomic_DNA"/>
</dbReference>
<dbReference type="GeneID" id="95983085"/>
<feature type="compositionally biased region" description="Polar residues" evidence="2">
    <location>
        <begin position="256"/>
        <end position="272"/>
    </location>
</feature>
<keyword evidence="1" id="KW-0175">Coiled coil</keyword>
<reference evidence="3 4" key="1">
    <citation type="submission" date="2023-08" db="EMBL/GenBank/DDBJ databases">
        <title>Annotated Genome Sequence of Vanrija albida AlHP1.</title>
        <authorList>
            <person name="Herzog R."/>
        </authorList>
    </citation>
    <scope>NUCLEOTIDE SEQUENCE [LARGE SCALE GENOMIC DNA]</scope>
    <source>
        <strain evidence="3 4">AlHP1</strain>
    </source>
</reference>
<evidence type="ECO:0000313" key="4">
    <source>
        <dbReference type="Proteomes" id="UP001565368"/>
    </source>
</evidence>
<feature type="region of interest" description="Disordered" evidence="2">
    <location>
        <begin position="373"/>
        <end position="459"/>
    </location>
</feature>
<evidence type="ECO:0000256" key="1">
    <source>
        <dbReference type="SAM" id="Coils"/>
    </source>
</evidence>
<dbReference type="Proteomes" id="UP001565368">
    <property type="component" value="Unassembled WGS sequence"/>
</dbReference>
<name>A0ABR3Q9A1_9TREE</name>
<accession>A0ABR3Q9A1</accession>
<feature type="coiled-coil region" evidence="1">
    <location>
        <begin position="34"/>
        <end position="124"/>
    </location>
</feature>
<organism evidence="3 4">
    <name type="scientific">Vanrija albida</name>
    <dbReference type="NCBI Taxonomy" id="181172"/>
    <lineage>
        <taxon>Eukaryota</taxon>
        <taxon>Fungi</taxon>
        <taxon>Dikarya</taxon>
        <taxon>Basidiomycota</taxon>
        <taxon>Agaricomycotina</taxon>
        <taxon>Tremellomycetes</taxon>
        <taxon>Trichosporonales</taxon>
        <taxon>Trichosporonaceae</taxon>
        <taxon>Vanrija</taxon>
    </lineage>
</organism>
<proteinExistence type="predicted"/>
<keyword evidence="4" id="KW-1185">Reference proteome</keyword>
<evidence type="ECO:0000313" key="3">
    <source>
        <dbReference type="EMBL" id="KAL1411092.1"/>
    </source>
</evidence>
<dbReference type="RefSeq" id="XP_069211036.1">
    <property type="nucleotide sequence ID" value="XM_069350650.1"/>
</dbReference>
<comment type="caution">
    <text evidence="3">The sequence shown here is derived from an EMBL/GenBank/DDBJ whole genome shotgun (WGS) entry which is preliminary data.</text>
</comment>